<dbReference type="GO" id="GO:0005886">
    <property type="term" value="C:plasma membrane"/>
    <property type="evidence" value="ECO:0007669"/>
    <property type="project" value="TreeGrafter"/>
</dbReference>
<organism evidence="5 6">
    <name type="scientific">Paraburkholderia tropica</name>
    <dbReference type="NCBI Taxonomy" id="92647"/>
    <lineage>
        <taxon>Bacteria</taxon>
        <taxon>Pseudomonadati</taxon>
        <taxon>Pseudomonadota</taxon>
        <taxon>Betaproteobacteria</taxon>
        <taxon>Burkholderiales</taxon>
        <taxon>Burkholderiaceae</taxon>
        <taxon>Paraburkholderia</taxon>
    </lineage>
</organism>
<evidence type="ECO:0000259" key="3">
    <source>
        <dbReference type="PROSITE" id="PS50887"/>
    </source>
</evidence>
<protein>
    <recommendedName>
        <fullName evidence="1">diguanylate cyclase</fullName>
        <ecNumber evidence="1">2.7.7.65</ecNumber>
    </recommendedName>
</protein>
<dbReference type="InterPro" id="IPR029787">
    <property type="entry name" value="Nucleotide_cyclase"/>
</dbReference>
<evidence type="ECO:0000256" key="1">
    <source>
        <dbReference type="ARBA" id="ARBA00012528"/>
    </source>
</evidence>
<reference evidence="5 6" key="1">
    <citation type="submission" date="2016-10" db="EMBL/GenBank/DDBJ databases">
        <authorList>
            <person name="Varghese N."/>
            <person name="Submissions S."/>
        </authorList>
    </citation>
    <scope>NUCLEOTIDE SEQUENCE [LARGE SCALE GENOMIC DNA]</scope>
    <source>
        <strain evidence="5 6">LMG 22274</strain>
    </source>
</reference>
<feature type="domain" description="GGDEF" evidence="3">
    <location>
        <begin position="206"/>
        <end position="342"/>
    </location>
</feature>
<dbReference type="EMBL" id="QJJV01000009">
    <property type="protein sequence ID" value="PXX15775.1"/>
    <property type="molecule type" value="Genomic_DNA"/>
</dbReference>
<dbReference type="InterPro" id="IPR029016">
    <property type="entry name" value="GAF-like_dom_sf"/>
</dbReference>
<dbReference type="PROSITE" id="PS50887">
    <property type="entry name" value="GGDEF"/>
    <property type="match status" value="1"/>
</dbReference>
<gene>
    <name evidence="4" type="ORF">C7400_109110</name>
    <name evidence="5" type="ORF">SAMN05216550_113110</name>
</gene>
<dbReference type="SUPFAM" id="SSF55073">
    <property type="entry name" value="Nucleotide cyclase"/>
    <property type="match status" value="1"/>
</dbReference>
<dbReference type="FunFam" id="3.30.70.270:FF:000001">
    <property type="entry name" value="Diguanylate cyclase domain protein"/>
    <property type="match status" value="1"/>
</dbReference>
<dbReference type="InterPro" id="IPR050469">
    <property type="entry name" value="Diguanylate_Cyclase"/>
</dbReference>
<dbReference type="SMART" id="SM00065">
    <property type="entry name" value="GAF"/>
    <property type="match status" value="1"/>
</dbReference>
<dbReference type="Proteomes" id="UP000247515">
    <property type="component" value="Unassembled WGS sequence"/>
</dbReference>
<evidence type="ECO:0000256" key="2">
    <source>
        <dbReference type="ARBA" id="ARBA00034247"/>
    </source>
</evidence>
<name>A0AAQ1GJ02_9BURK</name>
<dbReference type="EMBL" id="FNZM01000013">
    <property type="protein sequence ID" value="SEK01930.1"/>
    <property type="molecule type" value="Genomic_DNA"/>
</dbReference>
<proteinExistence type="predicted"/>
<dbReference type="EC" id="2.7.7.65" evidence="1"/>
<reference evidence="4 7" key="2">
    <citation type="submission" date="2018-05" db="EMBL/GenBank/DDBJ databases">
        <title>Genomic Encyclopedia of Type Strains, Phase IV (KMG-V): Genome sequencing to study the core and pangenomes of soil and plant-associated prokaryotes.</title>
        <authorList>
            <person name="Whitman W."/>
        </authorList>
    </citation>
    <scope>NUCLEOTIDE SEQUENCE [LARGE SCALE GENOMIC DNA]</scope>
    <source>
        <strain evidence="4 7">SIr-6563</strain>
    </source>
</reference>
<keyword evidence="7" id="KW-1185">Reference proteome</keyword>
<dbReference type="CDD" id="cd01949">
    <property type="entry name" value="GGDEF"/>
    <property type="match status" value="1"/>
</dbReference>
<dbReference type="Gene3D" id="3.30.70.270">
    <property type="match status" value="1"/>
</dbReference>
<dbReference type="GO" id="GO:0043709">
    <property type="term" value="P:cell adhesion involved in single-species biofilm formation"/>
    <property type="evidence" value="ECO:0007669"/>
    <property type="project" value="TreeGrafter"/>
</dbReference>
<dbReference type="GO" id="GO:1902201">
    <property type="term" value="P:negative regulation of bacterial-type flagellum-dependent cell motility"/>
    <property type="evidence" value="ECO:0007669"/>
    <property type="project" value="TreeGrafter"/>
</dbReference>
<evidence type="ECO:0000313" key="6">
    <source>
        <dbReference type="Proteomes" id="UP000183529"/>
    </source>
</evidence>
<dbReference type="SMART" id="SM00267">
    <property type="entry name" value="GGDEF"/>
    <property type="match status" value="1"/>
</dbReference>
<dbReference type="InterPro" id="IPR003018">
    <property type="entry name" value="GAF"/>
</dbReference>
<dbReference type="Pfam" id="PF00990">
    <property type="entry name" value="GGDEF"/>
    <property type="match status" value="1"/>
</dbReference>
<accession>A0AAQ1GJ02</accession>
<evidence type="ECO:0000313" key="5">
    <source>
        <dbReference type="EMBL" id="SEK01930.1"/>
    </source>
</evidence>
<dbReference type="Proteomes" id="UP000183529">
    <property type="component" value="Unassembled WGS sequence"/>
</dbReference>
<dbReference type="GeneID" id="61305741"/>
<dbReference type="RefSeq" id="WP_231957531.1">
    <property type="nucleotide sequence ID" value="NZ_CADFGN010000001.1"/>
</dbReference>
<dbReference type="Gene3D" id="3.30.450.40">
    <property type="match status" value="1"/>
</dbReference>
<dbReference type="PANTHER" id="PTHR45138:SF9">
    <property type="entry name" value="DIGUANYLATE CYCLASE DGCM-RELATED"/>
    <property type="match status" value="1"/>
</dbReference>
<dbReference type="InterPro" id="IPR000160">
    <property type="entry name" value="GGDEF_dom"/>
</dbReference>
<dbReference type="Pfam" id="PF01590">
    <property type="entry name" value="GAF"/>
    <property type="match status" value="1"/>
</dbReference>
<comment type="caution">
    <text evidence="5">The sequence shown here is derived from an EMBL/GenBank/DDBJ whole genome shotgun (WGS) entry which is preliminary data.</text>
</comment>
<dbReference type="GO" id="GO:0052621">
    <property type="term" value="F:diguanylate cyclase activity"/>
    <property type="evidence" value="ECO:0007669"/>
    <property type="project" value="UniProtKB-EC"/>
</dbReference>
<dbReference type="InterPro" id="IPR043128">
    <property type="entry name" value="Rev_trsase/Diguanyl_cyclase"/>
</dbReference>
<dbReference type="PANTHER" id="PTHR45138">
    <property type="entry name" value="REGULATORY COMPONENTS OF SENSORY TRANSDUCTION SYSTEM"/>
    <property type="match status" value="1"/>
</dbReference>
<comment type="catalytic activity">
    <reaction evidence="2">
        <text>2 GTP = 3',3'-c-di-GMP + 2 diphosphate</text>
        <dbReference type="Rhea" id="RHEA:24898"/>
        <dbReference type="ChEBI" id="CHEBI:33019"/>
        <dbReference type="ChEBI" id="CHEBI:37565"/>
        <dbReference type="ChEBI" id="CHEBI:58805"/>
        <dbReference type="EC" id="2.7.7.65"/>
    </reaction>
</comment>
<evidence type="ECO:0000313" key="7">
    <source>
        <dbReference type="Proteomes" id="UP000247515"/>
    </source>
</evidence>
<evidence type="ECO:0000313" key="4">
    <source>
        <dbReference type="EMBL" id="PXX15775.1"/>
    </source>
</evidence>
<sequence length="342" mass="37526">MAFSPDERLAAALTGAEFTGASESGDSPIIEWLLHDDQVMRECFRHAAAILKTVTGASITAVLLLDAEHQHYRAEAGVVLHPVPRKQSLSNYVIESDQLFVVEDTRGDPRFTQCLLVSNAPFVRFYAAIPLHAPGGERVGALCAMDPEPRLLTDAHRDVFEHLRAMIENDLKLRCATATDPVTRLFNRRFMLESIRQKWHDAQPGDWLTAVMVDIDWFKQFNDTYGHPAGDVCLQKVAAVLQDVADEYQVIAGRMGGEEFGMLLSGQPRGEVPAILEKLRRGVMQLDIAHRHSTAGVVTVSVGAALTQRSALEGANSQAAFAAADLALYRAKHAGRNAVVIH</sequence>
<dbReference type="SUPFAM" id="SSF55781">
    <property type="entry name" value="GAF domain-like"/>
    <property type="match status" value="1"/>
</dbReference>
<dbReference type="AlphaFoldDB" id="A0AAQ1GJ02"/>
<dbReference type="NCBIfam" id="TIGR00254">
    <property type="entry name" value="GGDEF"/>
    <property type="match status" value="1"/>
</dbReference>